<dbReference type="InterPro" id="IPR005135">
    <property type="entry name" value="Endo/exonuclease/phosphatase"/>
</dbReference>
<sequence>MIWLLRYFPYMRRALTGMKLLSYNIQACIGSRHYSDYLFGIRKQIAHSPAKDRTLKRIGRFISGFDIVCLQELDLGGRRGGFSSQYDALKKISRFQFGASQTTRVIPGISQHGNAIFSRYPIDEIEEYRLPGRMRGRGLLVCTIQGHTIANTHLSLYAKMQVRQLELIREVLHGRQRTILAGDFNCRSDRPWMQDFANSSGLDLITGNSTNTYPSWKPNSDIDHIFASNSIQCHKAEVLNVRLSDHLPVKTEFELLDP</sequence>
<dbReference type="InterPro" id="IPR051916">
    <property type="entry name" value="GPI-anchor_lipid_remodeler"/>
</dbReference>
<dbReference type="RefSeq" id="WP_267613838.1">
    <property type="nucleotide sequence ID" value="NZ_JAOVZQ010000001.1"/>
</dbReference>
<comment type="caution">
    <text evidence="2">The sequence shown here is derived from an EMBL/GenBank/DDBJ whole genome shotgun (WGS) entry which is preliminary data.</text>
</comment>
<dbReference type="Proteomes" id="UP001081283">
    <property type="component" value="Unassembled WGS sequence"/>
</dbReference>
<dbReference type="EMBL" id="JAOVZQ010000001">
    <property type="protein sequence ID" value="MCY0095980.1"/>
    <property type="molecule type" value="Genomic_DNA"/>
</dbReference>
<evidence type="ECO:0000259" key="1">
    <source>
        <dbReference type="Pfam" id="PF03372"/>
    </source>
</evidence>
<name>A0ABT3YJ98_9HYPH</name>
<evidence type="ECO:0000313" key="3">
    <source>
        <dbReference type="Proteomes" id="UP001081283"/>
    </source>
</evidence>
<proteinExistence type="predicted"/>
<dbReference type="Gene3D" id="3.60.10.10">
    <property type="entry name" value="Endonuclease/exonuclease/phosphatase"/>
    <property type="match status" value="1"/>
</dbReference>
<gene>
    <name evidence="2" type="ORF">OEG82_18440</name>
</gene>
<keyword evidence="2" id="KW-0540">Nuclease</keyword>
<accession>A0ABT3YJ98</accession>
<organism evidence="2 3">
    <name type="scientific">Hoeflea ulvae</name>
    <dbReference type="NCBI Taxonomy" id="2983764"/>
    <lineage>
        <taxon>Bacteria</taxon>
        <taxon>Pseudomonadati</taxon>
        <taxon>Pseudomonadota</taxon>
        <taxon>Alphaproteobacteria</taxon>
        <taxon>Hyphomicrobiales</taxon>
        <taxon>Rhizobiaceae</taxon>
        <taxon>Hoeflea</taxon>
    </lineage>
</organism>
<protein>
    <submittedName>
        <fullName evidence="2">Endonuclease/exonuclease/phosphatase family protein</fullName>
    </submittedName>
</protein>
<evidence type="ECO:0000313" key="2">
    <source>
        <dbReference type="EMBL" id="MCY0095980.1"/>
    </source>
</evidence>
<keyword evidence="3" id="KW-1185">Reference proteome</keyword>
<dbReference type="PANTHER" id="PTHR14859:SF15">
    <property type="entry name" value="ENDONUCLEASE_EXONUCLEASE_PHOSPHATASE DOMAIN-CONTAINING PROTEIN"/>
    <property type="match status" value="1"/>
</dbReference>
<keyword evidence="2" id="KW-0255">Endonuclease</keyword>
<dbReference type="InterPro" id="IPR036691">
    <property type="entry name" value="Endo/exonu/phosph_ase_sf"/>
</dbReference>
<keyword evidence="2" id="KW-0378">Hydrolase</keyword>
<dbReference type="SUPFAM" id="SSF56219">
    <property type="entry name" value="DNase I-like"/>
    <property type="match status" value="1"/>
</dbReference>
<reference evidence="2" key="1">
    <citation type="submission" date="2022-10" db="EMBL/GenBank/DDBJ databases">
        <title>Hoeflea sp. J2-29, isolated from marine algae.</title>
        <authorList>
            <person name="Kristyanto S."/>
            <person name="Kim J.M."/>
            <person name="Jeon C.O."/>
        </authorList>
    </citation>
    <scope>NUCLEOTIDE SEQUENCE</scope>
    <source>
        <strain evidence="2">J2-29</strain>
    </source>
</reference>
<dbReference type="GO" id="GO:0004519">
    <property type="term" value="F:endonuclease activity"/>
    <property type="evidence" value="ECO:0007669"/>
    <property type="project" value="UniProtKB-KW"/>
</dbReference>
<dbReference type="PANTHER" id="PTHR14859">
    <property type="entry name" value="CALCOFLUOR WHITE HYPERSENSITIVE PROTEIN PRECURSOR"/>
    <property type="match status" value="1"/>
</dbReference>
<feature type="domain" description="Endonuclease/exonuclease/phosphatase" evidence="1">
    <location>
        <begin position="21"/>
        <end position="246"/>
    </location>
</feature>
<dbReference type="Pfam" id="PF03372">
    <property type="entry name" value="Exo_endo_phos"/>
    <property type="match status" value="1"/>
</dbReference>